<dbReference type="SUPFAM" id="SSF141523">
    <property type="entry name" value="L,D-transpeptidase catalytic domain-like"/>
    <property type="match status" value="1"/>
</dbReference>
<organism evidence="9 10">
    <name type="scientific">Brevifollis gellanilyticus</name>
    <dbReference type="NCBI Taxonomy" id="748831"/>
    <lineage>
        <taxon>Bacteria</taxon>
        <taxon>Pseudomonadati</taxon>
        <taxon>Verrucomicrobiota</taxon>
        <taxon>Verrucomicrobiia</taxon>
        <taxon>Verrucomicrobiales</taxon>
        <taxon>Verrucomicrobiaceae</taxon>
    </lineage>
</organism>
<evidence type="ECO:0000256" key="7">
    <source>
        <dbReference type="PROSITE-ProRule" id="PRU01373"/>
    </source>
</evidence>
<feature type="active site" description="Nucleophile" evidence="7">
    <location>
        <position position="136"/>
    </location>
</feature>
<evidence type="ECO:0000256" key="2">
    <source>
        <dbReference type="ARBA" id="ARBA00005992"/>
    </source>
</evidence>
<dbReference type="RefSeq" id="WP_146851609.1">
    <property type="nucleotide sequence ID" value="NZ_BKAG01000024.1"/>
</dbReference>
<keyword evidence="6 7" id="KW-0961">Cell wall biogenesis/degradation</keyword>
<evidence type="ECO:0000256" key="4">
    <source>
        <dbReference type="ARBA" id="ARBA00022960"/>
    </source>
</evidence>
<dbReference type="CDD" id="cd16913">
    <property type="entry name" value="YkuD_like"/>
    <property type="match status" value="1"/>
</dbReference>
<dbReference type="AlphaFoldDB" id="A0A512MBF0"/>
<dbReference type="Gene3D" id="2.40.440.10">
    <property type="entry name" value="L,D-transpeptidase catalytic domain-like"/>
    <property type="match status" value="1"/>
</dbReference>
<keyword evidence="5 7" id="KW-0573">Peptidoglycan synthesis</keyword>
<reference evidence="9 10" key="1">
    <citation type="submission" date="2019-07" db="EMBL/GenBank/DDBJ databases">
        <title>Whole genome shotgun sequence of Brevifollis gellanilyticus NBRC 108608.</title>
        <authorList>
            <person name="Hosoyama A."/>
            <person name="Uohara A."/>
            <person name="Ohji S."/>
            <person name="Ichikawa N."/>
        </authorList>
    </citation>
    <scope>NUCLEOTIDE SEQUENCE [LARGE SCALE GENOMIC DNA]</scope>
    <source>
        <strain evidence="9 10">NBRC 108608</strain>
    </source>
</reference>
<feature type="domain" description="L,D-TPase catalytic" evidence="8">
    <location>
        <begin position="51"/>
        <end position="160"/>
    </location>
</feature>
<name>A0A512MBF0_9BACT</name>
<dbReference type="GO" id="GO:0071555">
    <property type="term" value="P:cell wall organization"/>
    <property type="evidence" value="ECO:0007669"/>
    <property type="project" value="UniProtKB-UniRule"/>
</dbReference>
<dbReference type="OrthoDB" id="189112at2"/>
<dbReference type="GO" id="GO:0018104">
    <property type="term" value="P:peptidoglycan-protein cross-linking"/>
    <property type="evidence" value="ECO:0007669"/>
    <property type="project" value="TreeGrafter"/>
</dbReference>
<protein>
    <recommendedName>
        <fullName evidence="8">L,D-TPase catalytic domain-containing protein</fullName>
    </recommendedName>
</protein>
<dbReference type="Proteomes" id="UP000321577">
    <property type="component" value="Unassembled WGS sequence"/>
</dbReference>
<accession>A0A512MBF0</accession>
<evidence type="ECO:0000313" key="9">
    <source>
        <dbReference type="EMBL" id="GEP44056.1"/>
    </source>
</evidence>
<dbReference type="PROSITE" id="PS52029">
    <property type="entry name" value="LD_TPASE"/>
    <property type="match status" value="1"/>
</dbReference>
<proteinExistence type="inferred from homology"/>
<feature type="active site" description="Proton donor/acceptor" evidence="7">
    <location>
        <position position="123"/>
    </location>
</feature>
<sequence>MTSPTLRRILQGALLAGVALSMSSCKTVRSRHIYGHEFNPTVTPAKNPSAVKVKVSTGAQRVYVVEGDKVLLATPCSVGTNGSTGAGTYRIQYKEAKRRRQSEPDRGYPMAYWQEWKSAYGLHWGFVKPYPCTHGCIRLPAKSAKALFSLTRTGTPLIIAKSHPEDNTVGKTLPVVDDGPLPNPDRGYLLSSKFFTDIEAGTLFKR</sequence>
<dbReference type="PROSITE" id="PS51257">
    <property type="entry name" value="PROKAR_LIPOPROTEIN"/>
    <property type="match status" value="1"/>
</dbReference>
<evidence type="ECO:0000256" key="6">
    <source>
        <dbReference type="ARBA" id="ARBA00023316"/>
    </source>
</evidence>
<evidence type="ECO:0000313" key="10">
    <source>
        <dbReference type="Proteomes" id="UP000321577"/>
    </source>
</evidence>
<dbReference type="InterPro" id="IPR038063">
    <property type="entry name" value="Transpep_catalytic_dom"/>
</dbReference>
<evidence type="ECO:0000256" key="1">
    <source>
        <dbReference type="ARBA" id="ARBA00004752"/>
    </source>
</evidence>
<dbReference type="EMBL" id="BKAG01000024">
    <property type="protein sequence ID" value="GEP44056.1"/>
    <property type="molecule type" value="Genomic_DNA"/>
</dbReference>
<dbReference type="Pfam" id="PF03734">
    <property type="entry name" value="YkuD"/>
    <property type="match status" value="1"/>
</dbReference>
<dbReference type="GO" id="GO:0071972">
    <property type="term" value="F:peptidoglycan L,D-transpeptidase activity"/>
    <property type="evidence" value="ECO:0007669"/>
    <property type="project" value="TreeGrafter"/>
</dbReference>
<comment type="pathway">
    <text evidence="1 7">Cell wall biogenesis; peptidoglycan biosynthesis.</text>
</comment>
<evidence type="ECO:0000256" key="3">
    <source>
        <dbReference type="ARBA" id="ARBA00022679"/>
    </source>
</evidence>
<evidence type="ECO:0000256" key="5">
    <source>
        <dbReference type="ARBA" id="ARBA00022984"/>
    </source>
</evidence>
<gene>
    <name evidence="9" type="ORF">BGE01nite_33470</name>
</gene>
<keyword evidence="3" id="KW-0808">Transferase</keyword>
<dbReference type="InterPro" id="IPR050979">
    <property type="entry name" value="LD-transpeptidase"/>
</dbReference>
<dbReference type="InterPro" id="IPR005490">
    <property type="entry name" value="LD_TPept_cat_dom"/>
</dbReference>
<dbReference type="PANTHER" id="PTHR30582:SF2">
    <property type="entry name" value="L,D-TRANSPEPTIDASE YCIB-RELATED"/>
    <property type="match status" value="1"/>
</dbReference>
<comment type="caution">
    <text evidence="9">The sequence shown here is derived from an EMBL/GenBank/DDBJ whole genome shotgun (WGS) entry which is preliminary data.</text>
</comment>
<dbReference type="UniPathway" id="UPA00219"/>
<evidence type="ECO:0000259" key="8">
    <source>
        <dbReference type="PROSITE" id="PS52029"/>
    </source>
</evidence>
<dbReference type="PANTHER" id="PTHR30582">
    <property type="entry name" value="L,D-TRANSPEPTIDASE"/>
    <property type="match status" value="1"/>
</dbReference>
<dbReference type="GO" id="GO:0005576">
    <property type="term" value="C:extracellular region"/>
    <property type="evidence" value="ECO:0007669"/>
    <property type="project" value="TreeGrafter"/>
</dbReference>
<keyword evidence="10" id="KW-1185">Reference proteome</keyword>
<keyword evidence="4 7" id="KW-0133">Cell shape</keyword>
<dbReference type="GO" id="GO:0016740">
    <property type="term" value="F:transferase activity"/>
    <property type="evidence" value="ECO:0007669"/>
    <property type="project" value="UniProtKB-KW"/>
</dbReference>
<dbReference type="GO" id="GO:0008360">
    <property type="term" value="P:regulation of cell shape"/>
    <property type="evidence" value="ECO:0007669"/>
    <property type="project" value="UniProtKB-UniRule"/>
</dbReference>
<comment type="similarity">
    <text evidence="2">Belongs to the YkuD family.</text>
</comment>